<dbReference type="RefSeq" id="WP_115213699.1">
    <property type="nucleotide sequence ID" value="NZ_QKWJ01000032.1"/>
</dbReference>
<dbReference type="Pfam" id="PF12852">
    <property type="entry name" value="Cupin_6"/>
    <property type="match status" value="1"/>
</dbReference>
<dbReference type="InterPro" id="IPR018060">
    <property type="entry name" value="HTH_AraC"/>
</dbReference>
<proteinExistence type="predicted"/>
<dbReference type="GO" id="GO:0003700">
    <property type="term" value="F:DNA-binding transcription factor activity"/>
    <property type="evidence" value="ECO:0007669"/>
    <property type="project" value="InterPro"/>
</dbReference>
<keyword evidence="2" id="KW-0238">DNA-binding</keyword>
<feature type="region of interest" description="Disordered" evidence="4">
    <location>
        <begin position="321"/>
        <end position="343"/>
    </location>
</feature>
<evidence type="ECO:0000256" key="3">
    <source>
        <dbReference type="ARBA" id="ARBA00023163"/>
    </source>
</evidence>
<dbReference type="PANTHER" id="PTHR11019:SF159">
    <property type="entry name" value="TRANSCRIPTIONAL REGULATOR-RELATED"/>
    <property type="match status" value="1"/>
</dbReference>
<dbReference type="EMBL" id="QKWJ01000032">
    <property type="protein sequence ID" value="RDK07978.1"/>
    <property type="molecule type" value="Genomic_DNA"/>
</dbReference>
<dbReference type="InterPro" id="IPR032783">
    <property type="entry name" value="AraC_lig"/>
</dbReference>
<evidence type="ECO:0000256" key="2">
    <source>
        <dbReference type="ARBA" id="ARBA00023125"/>
    </source>
</evidence>
<dbReference type="PROSITE" id="PS01124">
    <property type="entry name" value="HTH_ARAC_FAMILY_2"/>
    <property type="match status" value="1"/>
</dbReference>
<dbReference type="PRINTS" id="PR00032">
    <property type="entry name" value="HTHARAC"/>
</dbReference>
<feature type="domain" description="HTH araC/xylS-type" evidence="5">
    <location>
        <begin position="222"/>
        <end position="320"/>
    </location>
</feature>
<accession>A0A370NR29</accession>
<dbReference type="PANTHER" id="PTHR11019">
    <property type="entry name" value="HTH-TYPE TRANSCRIPTIONAL REGULATOR NIMR"/>
    <property type="match status" value="1"/>
</dbReference>
<keyword evidence="7" id="KW-1185">Reference proteome</keyword>
<dbReference type="Pfam" id="PF12833">
    <property type="entry name" value="HTH_18"/>
    <property type="match status" value="1"/>
</dbReference>
<dbReference type="InterPro" id="IPR018062">
    <property type="entry name" value="HTH_AraC-typ_CS"/>
</dbReference>
<dbReference type="Proteomes" id="UP000255165">
    <property type="component" value="Unassembled WGS sequence"/>
</dbReference>
<dbReference type="SUPFAM" id="SSF46689">
    <property type="entry name" value="Homeodomain-like"/>
    <property type="match status" value="2"/>
</dbReference>
<dbReference type="Gene3D" id="1.10.10.60">
    <property type="entry name" value="Homeodomain-like"/>
    <property type="match status" value="2"/>
</dbReference>
<gene>
    <name evidence="6" type="ORF">DN412_23035</name>
</gene>
<dbReference type="SMART" id="SM00342">
    <property type="entry name" value="HTH_ARAC"/>
    <property type="match status" value="1"/>
</dbReference>
<reference evidence="7" key="1">
    <citation type="submission" date="2018-06" db="EMBL/GenBank/DDBJ databases">
        <authorList>
            <person name="Feng T."/>
            <person name="Jeon C.O."/>
        </authorList>
    </citation>
    <scope>NUCLEOTIDE SEQUENCE [LARGE SCALE GENOMIC DNA]</scope>
    <source>
        <strain evidence="7">S23</strain>
    </source>
</reference>
<dbReference type="PROSITE" id="PS00041">
    <property type="entry name" value="HTH_ARAC_FAMILY_1"/>
    <property type="match status" value="1"/>
</dbReference>
<dbReference type="InterPro" id="IPR020449">
    <property type="entry name" value="Tscrpt_reg_AraC-type_HTH"/>
</dbReference>
<evidence type="ECO:0000313" key="7">
    <source>
        <dbReference type="Proteomes" id="UP000255165"/>
    </source>
</evidence>
<keyword evidence="1" id="KW-0805">Transcription regulation</keyword>
<sequence length="343" mass="36764">MDALSDVLRVVQLTGAVYLDGAFSAPWCVIGHADSALCSAYLPPSERVVSFHLVTEGGCWAMLPNDPGSALHVESGDVIVVPQGETHVLGSSTDLSPELLAPLLANQVDTMQGEVMRLVHGGGGATTRMVCGFLAAQNISRNPLLSALPRLFKVGMRGSSASWLESSLRFATEEAASAHAGSATVLAKLAELVFVEAVRRYVDTMPDDRKGWLAGLRDRLVARVLALMHARPAHPWTVEDLAHEVGMSRSALAQRFADLLGVPPMQYLAQWRLQLAAQQLRLTDRPLVSVAEDVGYESEAAFNRAFKREFGVPPATWRRNAAGYATRDPGDTSHAVSGGTASD</sequence>
<organism evidence="6 7">
    <name type="scientific">Cupriavidus lacunae</name>
    <dbReference type="NCBI Taxonomy" id="2666307"/>
    <lineage>
        <taxon>Bacteria</taxon>
        <taxon>Pseudomonadati</taxon>
        <taxon>Pseudomonadota</taxon>
        <taxon>Betaproteobacteria</taxon>
        <taxon>Burkholderiales</taxon>
        <taxon>Burkholderiaceae</taxon>
        <taxon>Cupriavidus</taxon>
    </lineage>
</organism>
<evidence type="ECO:0000259" key="5">
    <source>
        <dbReference type="PROSITE" id="PS01124"/>
    </source>
</evidence>
<evidence type="ECO:0000256" key="1">
    <source>
        <dbReference type="ARBA" id="ARBA00023015"/>
    </source>
</evidence>
<comment type="caution">
    <text evidence="6">The sequence shown here is derived from an EMBL/GenBank/DDBJ whole genome shotgun (WGS) entry which is preliminary data.</text>
</comment>
<evidence type="ECO:0000313" key="6">
    <source>
        <dbReference type="EMBL" id="RDK07978.1"/>
    </source>
</evidence>
<name>A0A370NR29_9BURK</name>
<protein>
    <submittedName>
        <fullName evidence="6">AraC family transcriptional regulator</fullName>
    </submittedName>
</protein>
<dbReference type="InterPro" id="IPR009057">
    <property type="entry name" value="Homeodomain-like_sf"/>
</dbReference>
<dbReference type="GO" id="GO:0043565">
    <property type="term" value="F:sequence-specific DNA binding"/>
    <property type="evidence" value="ECO:0007669"/>
    <property type="project" value="InterPro"/>
</dbReference>
<evidence type="ECO:0000256" key="4">
    <source>
        <dbReference type="SAM" id="MobiDB-lite"/>
    </source>
</evidence>
<dbReference type="AlphaFoldDB" id="A0A370NR29"/>
<keyword evidence="3" id="KW-0804">Transcription</keyword>